<dbReference type="Proteomes" id="UP001056436">
    <property type="component" value="Unassembled WGS sequence"/>
</dbReference>
<organism evidence="1 2">
    <name type="scientific">Colletotrichum abscissum</name>
    <dbReference type="NCBI Taxonomy" id="1671311"/>
    <lineage>
        <taxon>Eukaryota</taxon>
        <taxon>Fungi</taxon>
        <taxon>Dikarya</taxon>
        <taxon>Ascomycota</taxon>
        <taxon>Pezizomycotina</taxon>
        <taxon>Sordariomycetes</taxon>
        <taxon>Hypocreomycetidae</taxon>
        <taxon>Glomerellales</taxon>
        <taxon>Glomerellaceae</taxon>
        <taxon>Colletotrichum</taxon>
        <taxon>Colletotrichum acutatum species complex</taxon>
    </lineage>
</organism>
<comment type="caution">
    <text evidence="1">The sequence shown here is derived from an EMBL/GenBank/DDBJ whole genome shotgun (WGS) entry which is preliminary data.</text>
</comment>
<evidence type="ECO:0000313" key="1">
    <source>
        <dbReference type="EMBL" id="KAI3554872.1"/>
    </source>
</evidence>
<keyword evidence="2" id="KW-1185">Reference proteome</keyword>
<reference evidence="1" key="1">
    <citation type="submission" date="2019-01" db="EMBL/GenBank/DDBJ databases">
        <title>Colletotrichum abscissum LGMF1257.</title>
        <authorList>
            <person name="Baroncelli R."/>
        </authorList>
    </citation>
    <scope>NUCLEOTIDE SEQUENCE</scope>
    <source>
        <strain evidence="1">Ca142</strain>
    </source>
</reference>
<accession>A0A9P9XIJ5</accession>
<dbReference type="OrthoDB" id="3852249at2759"/>
<gene>
    <name evidence="1" type="ORF">CABS02_04711</name>
</gene>
<sequence>MGKFTTFMSLFTKVLKPSKRVLRETTRTALPVVQTITATRQLQTQGRMGKTVVNAAGEIKEAINGLSVIKSTPEVQMMCDSCCSIGRATKYFERLAEKFGPVAGLYLIYQGVQALEMIGASLKDIASTLGAQTALKAHKDFSRYVYQMLQQRIGQTAHDLDRDHWFFVYHPDNDWYPDFYERIQRKPISPRFIAHTHQLDTVFILMLAARMLLRRRANSGQDQGNRTRNVAFHLLIPAYRPMFLAEPVKIPEDIGDFVIEGRIHHGDKLVHINLPEEDIGYVNCIELRSPNVGWFDWALSTLGWAEEPRRRSRISVVSSPDGGKTWDFGTLNIPAQKAEEWLDI</sequence>
<name>A0A9P9XIJ5_9PEZI</name>
<proteinExistence type="predicted"/>
<dbReference type="InterPro" id="IPR046486">
    <property type="entry name" value="DUF6579"/>
</dbReference>
<evidence type="ECO:0000313" key="2">
    <source>
        <dbReference type="Proteomes" id="UP001056436"/>
    </source>
</evidence>
<protein>
    <submittedName>
        <fullName evidence="1">Uncharacterized protein</fullName>
    </submittedName>
</protein>
<dbReference type="AlphaFoldDB" id="A0A9P9XIJ5"/>
<dbReference type="Pfam" id="PF20219">
    <property type="entry name" value="DUF6579"/>
    <property type="match status" value="1"/>
</dbReference>
<dbReference type="EMBL" id="SDAQ01000020">
    <property type="protein sequence ID" value="KAI3554872.1"/>
    <property type="molecule type" value="Genomic_DNA"/>
</dbReference>